<feature type="region of interest" description="Disordered" evidence="7">
    <location>
        <begin position="2274"/>
        <end position="2330"/>
    </location>
</feature>
<feature type="compositionally biased region" description="Basic residues" evidence="7">
    <location>
        <begin position="1414"/>
        <end position="1425"/>
    </location>
</feature>
<feature type="compositionally biased region" description="Low complexity" evidence="7">
    <location>
        <begin position="1151"/>
        <end position="1166"/>
    </location>
</feature>
<evidence type="ECO:0000256" key="4">
    <source>
        <dbReference type="ARBA" id="ARBA00022679"/>
    </source>
</evidence>
<feature type="compositionally biased region" description="Polar residues" evidence="7">
    <location>
        <begin position="1195"/>
        <end position="1213"/>
    </location>
</feature>
<evidence type="ECO:0000256" key="1">
    <source>
        <dbReference type="ARBA" id="ARBA00001933"/>
    </source>
</evidence>
<feature type="compositionally biased region" description="Basic and acidic residues" evidence="7">
    <location>
        <begin position="984"/>
        <end position="1000"/>
    </location>
</feature>
<feature type="compositionally biased region" description="Polar residues" evidence="7">
    <location>
        <begin position="876"/>
        <end position="933"/>
    </location>
</feature>
<dbReference type="PANTHER" id="PTHR43206:SF1">
    <property type="entry name" value="4-AMINOBUTYRATE AMINOTRANSFERASE, MITOCHONDRIAL"/>
    <property type="match status" value="1"/>
</dbReference>
<feature type="compositionally biased region" description="Basic and acidic residues" evidence="7">
    <location>
        <begin position="2282"/>
        <end position="2306"/>
    </location>
</feature>
<dbReference type="Gene3D" id="3.90.1150.10">
    <property type="entry name" value="Aspartate Aminotransferase, domain 1"/>
    <property type="match status" value="1"/>
</dbReference>
<feature type="compositionally biased region" description="Basic and acidic residues" evidence="7">
    <location>
        <begin position="2521"/>
        <end position="2538"/>
    </location>
</feature>
<feature type="compositionally biased region" description="Basic and acidic residues" evidence="7">
    <location>
        <begin position="2173"/>
        <end position="2188"/>
    </location>
</feature>
<feature type="region of interest" description="Disordered" evidence="7">
    <location>
        <begin position="2107"/>
        <end position="2188"/>
    </location>
</feature>
<evidence type="ECO:0000313" key="9">
    <source>
        <dbReference type="Proteomes" id="UP001153636"/>
    </source>
</evidence>
<dbReference type="GO" id="GO:0009450">
    <property type="term" value="P:gamma-aminobutyric acid catabolic process"/>
    <property type="evidence" value="ECO:0007669"/>
    <property type="project" value="TreeGrafter"/>
</dbReference>
<feature type="region of interest" description="Disordered" evidence="7">
    <location>
        <begin position="811"/>
        <end position="849"/>
    </location>
</feature>
<feature type="region of interest" description="Disordered" evidence="7">
    <location>
        <begin position="2590"/>
        <end position="2646"/>
    </location>
</feature>
<evidence type="ECO:0000256" key="2">
    <source>
        <dbReference type="ARBA" id="ARBA00008954"/>
    </source>
</evidence>
<feature type="region of interest" description="Disordered" evidence="7">
    <location>
        <begin position="869"/>
        <end position="1284"/>
    </location>
</feature>
<gene>
    <name evidence="8" type="ORF">PSYICH_LOCUS11987</name>
</gene>
<feature type="compositionally biased region" description="Basic and acidic residues" evidence="7">
    <location>
        <begin position="1942"/>
        <end position="1952"/>
    </location>
</feature>
<feature type="region of interest" description="Disordered" evidence="7">
    <location>
        <begin position="1917"/>
        <end position="1954"/>
    </location>
</feature>
<evidence type="ECO:0000313" key="8">
    <source>
        <dbReference type="EMBL" id="CAH1112546.1"/>
    </source>
</evidence>
<feature type="region of interest" description="Disordered" evidence="7">
    <location>
        <begin position="2501"/>
        <end position="2542"/>
    </location>
</feature>
<feature type="region of interest" description="Disordered" evidence="7">
    <location>
        <begin position="2374"/>
        <end position="2415"/>
    </location>
</feature>
<dbReference type="EMBL" id="OV651818">
    <property type="protein sequence ID" value="CAH1112546.1"/>
    <property type="molecule type" value="Genomic_DNA"/>
</dbReference>
<feature type="compositionally biased region" description="Polar residues" evidence="7">
    <location>
        <begin position="1250"/>
        <end position="1261"/>
    </location>
</feature>
<feature type="region of interest" description="Disordered" evidence="7">
    <location>
        <begin position="2014"/>
        <end position="2040"/>
    </location>
</feature>
<feature type="coiled-coil region" evidence="6">
    <location>
        <begin position="2716"/>
        <end position="2743"/>
    </location>
</feature>
<feature type="compositionally biased region" description="Polar residues" evidence="7">
    <location>
        <begin position="1173"/>
        <end position="1187"/>
    </location>
</feature>
<reference evidence="8" key="1">
    <citation type="submission" date="2022-01" db="EMBL/GenBank/DDBJ databases">
        <authorList>
            <person name="King R."/>
        </authorList>
    </citation>
    <scope>NUCLEOTIDE SEQUENCE</scope>
</reference>
<feature type="compositionally biased region" description="Polar residues" evidence="7">
    <location>
        <begin position="834"/>
        <end position="849"/>
    </location>
</feature>
<feature type="compositionally biased region" description="Polar residues" evidence="7">
    <location>
        <begin position="1097"/>
        <end position="1118"/>
    </location>
</feature>
<dbReference type="InterPro" id="IPR015422">
    <property type="entry name" value="PyrdxlP-dep_Trfase_small"/>
</dbReference>
<feature type="compositionally biased region" description="Basic and acidic residues" evidence="7">
    <location>
        <begin position="2635"/>
        <end position="2646"/>
    </location>
</feature>
<dbReference type="InterPro" id="IPR015421">
    <property type="entry name" value="PyrdxlP-dep_Trfase_major"/>
</dbReference>
<evidence type="ECO:0000256" key="3">
    <source>
        <dbReference type="ARBA" id="ARBA00022576"/>
    </source>
</evidence>
<evidence type="ECO:0000256" key="5">
    <source>
        <dbReference type="ARBA" id="ARBA00022898"/>
    </source>
</evidence>
<dbReference type="InterPro" id="IPR005814">
    <property type="entry name" value="Aminotrans_3"/>
</dbReference>
<dbReference type="GO" id="GO:0005739">
    <property type="term" value="C:mitochondrion"/>
    <property type="evidence" value="ECO:0007669"/>
    <property type="project" value="TreeGrafter"/>
</dbReference>
<dbReference type="GO" id="GO:0030170">
    <property type="term" value="F:pyridoxal phosphate binding"/>
    <property type="evidence" value="ECO:0007669"/>
    <property type="project" value="InterPro"/>
</dbReference>
<comment type="cofactor">
    <cofactor evidence="1">
        <name>pyridoxal 5'-phosphate</name>
        <dbReference type="ChEBI" id="CHEBI:597326"/>
    </cofactor>
</comment>
<feature type="region of interest" description="Disordered" evidence="7">
    <location>
        <begin position="654"/>
        <end position="789"/>
    </location>
</feature>
<feature type="compositionally biased region" description="Polar residues" evidence="7">
    <location>
        <begin position="2130"/>
        <end position="2140"/>
    </location>
</feature>
<dbReference type="Proteomes" id="UP001153636">
    <property type="component" value="Chromosome 6"/>
</dbReference>
<feature type="compositionally biased region" description="Basic and acidic residues" evidence="7">
    <location>
        <begin position="2766"/>
        <end position="2786"/>
    </location>
</feature>
<feature type="compositionally biased region" description="Basic and acidic residues" evidence="7">
    <location>
        <begin position="1240"/>
        <end position="1249"/>
    </location>
</feature>
<feature type="compositionally biased region" description="Polar residues" evidence="7">
    <location>
        <begin position="2405"/>
        <end position="2415"/>
    </location>
</feature>
<keyword evidence="3" id="KW-0032">Aminotransferase</keyword>
<protein>
    <submittedName>
        <fullName evidence="8">Uncharacterized protein</fullName>
    </submittedName>
</protein>
<sequence>MISYISRILSYEGIKIPALGTRNFHEKSDEPKSPNVKTEIPGPKSKALLKQLKLYQNVGNAELFGNYEKSIGNYLVDADGNIFLDLNMQGSKIPLGYNFKELTSVFSGPKYLHYIIDAINLNAFPGTCCPSRIGKIIDRVSPNLPNLCVCPCDSTAVEEGLKAIMAAYQMQINEENLGSEALGEALLKQGGNKGSPKLSILSFKNSLHGSTIGALNVSNADPWKKVDFATFDWPVADYPEYKYPLDENVEYNDIQDNQSLAMVEDLITTWQNKNIPVAGIIIEPLQITTNHVISQNFMLGLEGLTIKHGIYLMFDESKTCCGATGRFWAHEHYPLNCPPDILTFGGKTQISGFLHKTDLNPVQNNPLLSSGSLSVSKLILFEAIIDFIEKHNLMRSVQLTGDVLKGDLLELQNRYNDLIHSTRGLGTILAFDVKTPKLTDELILRLRNKGILCGKCGLQGIAIRPSLTFNKKHAEIFVDNLEKVIKEAGFKPTNPQEFITCKCKNVVSPTESIFQRIAEPLPLEKQSPTTSAETVFRSKAEPSSLETQTEVTTPAKTISQSKALEKQSHSTTPAETVFRSKAVSSEKQRITTTGETVSQSSTKPLPLEDETPGITHNETVIRREAKPLPLEKQTIATIPVETVSQSSAKHASLAKQATAITPSEVKHLPLEKPTMATTPGETVSQSSTEPLPLKKQTPAITSSETGFRSKVGTLSIEKQSSITKSTATTPSETETVSQSSAKHVPLEKQATTITPNKVKHLPSEKSTIATTPAESVSQSSAEPLPLKRQTPTITPTETVLRSKAETLPIEKQSPTTKPTGTIFERKAQPLPLEKQTTTTAPAETVSQSSAKRIPLEKLATAITPSKVKHVPLENPLQEQTSTIAHSETVYSNKAETSPTEKQSPTTKSTGTVSQRKSESSPLEKQTVFQSKSESIPLDKQTIAPPSETASQSSAEPVPLETKFTTITPSKSKHIPIEKQTTVTPDEKIYQNKDEPLKEQIIETTPSEITAEPMQLEKQTTITTPSETTDQRKAEPLHLEKQSPAPTPDEALHQPTTEPLSLEKQTIATTPAKSDSQTTAEPLLLEKQTPKATPDETIFQSNVEEQATTSAEKVSQALPTESFPLEKQTPARTPDEAIFQGNVEPLPLEKQATTTTTAETVSETTAEPFHLEKQTSASSNETTFQSNVEPLPSEEQAVTTTTAKTISQSSSQSVPLEKPTLAITPSETVFKNKAESTISDPKSENIEKIRQSSSLITDAQSLSSNKGSGSKKKYPWSEPFCDQKSGKVDKNVKIKKLTCVIKLPRLLPIKDPKKSSSQICEKPKSPPKSKKKPTPAPCTCGARDSGGSAPKSKTKKSASISEKSKSEPICAKSKEDKLDVTYSKKKSKKKSTKKPKPPAPCPCGGSGTSGSDKGPKKKSKSTSSKKIKIICSKCRRKPSKRTSIKNAIKIICTKCKSGKKKKPKSVKNAIKVVCSACRKPSKPKSSGSKNAIKIVCSGCKKKKPRLKSKSSIKIVCSKCRKSKKPKSAGSKSSIKIVCLKCKKPKKTKRSKNAIKIVCLKCKRPRKAKSSGNLIKIVCSKCGKPSKKSRKSSASSIRILCLKCLGKPQRSTPKRTSSLKIVCSKCKRKPSKRTSPKNAVKIVCSKCKTSPSGKKPKSPKNAIKITCSKCKKKSSKTNIQFSKNAIKIICSKCLKKPTGRSSKNSVKIVCSKCKKKRSGAKASKGSVKVVCTKCKRKMRPKRSSSAIKIPCYRCAMGLQNALVMPWPTEPECSKKALRESLKPWPMKGQTGGKKGGKGKGKKAFDVEYSKCPKRKKSGMSWKRESQLPVETIFIKALLRQKSNKLEVDYSKLKQSSITLNQNKSELIEAQSKLTSHDKLKENNNMNIQKLEVLYTKVPTPSLKALNKQDTAQQSLKLFQSTKNNNKADDLTKDGQWPDQMSSTRNREERVKEKVPTVNKESVIQRAKRAVWSLFSPDRSRESSKEFNQKLEVFYKKVPLEDNMSYLNESKNVLKRSEINSAKRPRLNEQKPKESDLNLKSEGKPISIDKSTIGLKEKVQEQNPNLLLKDSSDSTNLVKPARQKEQKPKILSKISELDWPWTDLKSQAEPISLDKSPKETSGLKDKSQKVILTDSTGDTNSLKTLRHTEQKLKDSTQVRTNLFPTSEGKPAQVDMSSKETTKLKAEDQKRDQNVLLTDSSGDRNQLKTLRKKEQKSNLLLKDSTQVGTNKSSKETTKLKERDQKLVILTDSSGDTNQLNTRQKEQKPNFLLKNSTLVGTNLSPKSEGKSVDKSSKETTKLKEEDQKRDQNVLLTDSSGDTNKLNERQEEQKPNFLLKDSAQVETNLYQMSEDKTASVDKSLKETTKLKDEDKKRDQNLLLTDSSGDTNILNERQEEQKPNFLLKDSPQVGTNLSGDTNQLKTRQKEQNLSKITAVLKEKGQKQDPIGLLTNLSGDTNQKEQSPEMFFFDQKLEGKTADLKEEGKDQDSIALLTRDQNTVKTEQFLEESEVGKRSDANSKNIPESMDRPTKEMSLKEEDRNQRTNVLKDASDLCSCIFPKYHSKEKSNLTSNDSSSEPPCANLNLYFTFNFEIGDETSSPTDPSKQLKDPKGEDKNQKPKMVLKVSSEDPNSSTVMAKSEVHPTKSLEDPDHLEYEVQESQLSELLNESLVRRTNLILKSECELVQTAKQVKEANDAEGSLEGNTILELMSEKKSVQLTNAKEDRKYAKLEGQAKQESAEIKCLKGDVEKPKPNILIEDLLDDSTNTDLSKSEAPEEKKFSKMGDQEEKTSSLLKNSLKEKSNINLKPNETTRKSKYTTQASEKTACPNEDIEDIKEANMLVKNLLTERKETLGIAKMSSVKSPNDLVILNKENVSLNWEDNDKCILNWMSEKERVWAGIKTISKADSKENFSKIQLVSNSELLRRTKWQTETNLEPIGSKPKIFMEHLHTTSHEVLINDKHEEDLGSSSSTETICPKCKKPKMKSLKRKITKIDAHSAPSKEKVSVPITEFASFSKIEKVSECPLPCNIKNARTKYQILKAERKVRMLEKRNFIPKNE</sequence>
<feature type="compositionally biased region" description="Basic and acidic residues" evidence="7">
    <location>
        <begin position="2112"/>
        <end position="2125"/>
    </location>
</feature>
<feature type="compositionally biased region" description="Basic and acidic residues" evidence="7">
    <location>
        <begin position="1361"/>
        <end position="1378"/>
    </location>
</feature>
<feature type="compositionally biased region" description="Polar residues" evidence="7">
    <location>
        <begin position="2375"/>
        <end position="2388"/>
    </location>
</feature>
<dbReference type="GO" id="GO:0008483">
    <property type="term" value="F:transaminase activity"/>
    <property type="evidence" value="ECO:0007669"/>
    <property type="project" value="UniProtKB-KW"/>
</dbReference>
<feature type="compositionally biased region" description="Polar residues" evidence="7">
    <location>
        <begin position="590"/>
        <end position="603"/>
    </location>
</feature>
<feature type="compositionally biased region" description="Basic and acidic residues" evidence="7">
    <location>
        <begin position="2601"/>
        <end position="2613"/>
    </location>
</feature>
<dbReference type="Gene3D" id="3.40.640.10">
    <property type="entry name" value="Type I PLP-dependent aspartate aminotransferase-like (Major domain)"/>
    <property type="match status" value="1"/>
</dbReference>
<dbReference type="SUPFAM" id="SSF53383">
    <property type="entry name" value="PLP-dependent transferases"/>
    <property type="match status" value="1"/>
</dbReference>
<evidence type="ECO:0000256" key="6">
    <source>
        <dbReference type="SAM" id="Coils"/>
    </source>
</evidence>
<comment type="similarity">
    <text evidence="2">Belongs to the class-III pyridoxal-phosphate-dependent aminotransferase family.</text>
</comment>
<feature type="compositionally biased region" description="Basic and acidic residues" evidence="7">
    <location>
        <begin position="2319"/>
        <end position="2328"/>
    </location>
</feature>
<feature type="compositionally biased region" description="Basic and acidic residues" evidence="7">
    <location>
        <begin position="2143"/>
        <end position="2153"/>
    </location>
</feature>
<name>A0A9P0D574_9CUCU</name>
<keyword evidence="9" id="KW-1185">Reference proteome</keyword>
<organism evidence="8 9">
    <name type="scientific">Psylliodes chrysocephalus</name>
    <dbReference type="NCBI Taxonomy" id="3402493"/>
    <lineage>
        <taxon>Eukaryota</taxon>
        <taxon>Metazoa</taxon>
        <taxon>Ecdysozoa</taxon>
        <taxon>Arthropoda</taxon>
        <taxon>Hexapoda</taxon>
        <taxon>Insecta</taxon>
        <taxon>Pterygota</taxon>
        <taxon>Neoptera</taxon>
        <taxon>Endopterygota</taxon>
        <taxon>Coleoptera</taxon>
        <taxon>Polyphaga</taxon>
        <taxon>Cucujiformia</taxon>
        <taxon>Chrysomeloidea</taxon>
        <taxon>Chrysomelidae</taxon>
        <taxon>Galerucinae</taxon>
        <taxon>Alticini</taxon>
        <taxon>Psylliodes</taxon>
    </lineage>
</organism>
<feature type="compositionally biased region" description="Polar residues" evidence="7">
    <location>
        <begin position="544"/>
        <end position="562"/>
    </location>
</feature>
<feature type="compositionally biased region" description="Polar residues" evidence="7">
    <location>
        <begin position="1016"/>
        <end position="1027"/>
    </location>
</feature>
<feature type="region of interest" description="Disordered" evidence="7">
    <location>
        <begin position="1309"/>
        <end position="1425"/>
    </location>
</feature>
<feature type="compositionally biased region" description="Polar residues" evidence="7">
    <location>
        <begin position="716"/>
        <end position="741"/>
    </location>
</feature>
<feature type="region of interest" description="Disordered" evidence="7">
    <location>
        <begin position="2756"/>
        <end position="2821"/>
    </location>
</feature>
<feature type="compositionally biased region" description="Polar residues" evidence="7">
    <location>
        <begin position="1053"/>
        <end position="1079"/>
    </location>
</feature>
<feature type="region of interest" description="Disordered" evidence="7">
    <location>
        <begin position="2064"/>
        <end position="2086"/>
    </location>
</feature>
<feature type="compositionally biased region" description="Basic residues" evidence="7">
    <location>
        <begin position="1382"/>
        <end position="1395"/>
    </location>
</feature>
<dbReference type="PANTHER" id="PTHR43206">
    <property type="entry name" value="AMINOTRANSFERASE"/>
    <property type="match status" value="1"/>
</dbReference>
<keyword evidence="5" id="KW-0663">Pyridoxal phosphate</keyword>
<feature type="region of interest" description="Disordered" evidence="7">
    <location>
        <begin position="520"/>
        <end position="618"/>
    </location>
</feature>
<feature type="compositionally biased region" description="Polar residues" evidence="7">
    <location>
        <begin position="675"/>
        <end position="689"/>
    </location>
</feature>
<feature type="compositionally biased region" description="Basic and acidic residues" evidence="7">
    <location>
        <begin position="1028"/>
        <end position="1040"/>
    </location>
</feature>
<feature type="compositionally biased region" description="Low complexity" evidence="7">
    <location>
        <begin position="1336"/>
        <end position="1360"/>
    </location>
</feature>
<feature type="compositionally biased region" description="Polar residues" evidence="7">
    <location>
        <begin position="2308"/>
        <end position="2318"/>
    </location>
</feature>
<proteinExistence type="inferred from homology"/>
<evidence type="ECO:0000256" key="7">
    <source>
        <dbReference type="SAM" id="MobiDB-lite"/>
    </source>
</evidence>
<keyword evidence="6" id="KW-0175">Coiled coil</keyword>
<dbReference type="InterPro" id="IPR015424">
    <property type="entry name" value="PyrdxlP-dep_Trfase"/>
</dbReference>
<keyword evidence="4" id="KW-0808">Transferase</keyword>
<accession>A0A9P0D574</accession>
<dbReference type="Pfam" id="PF00202">
    <property type="entry name" value="Aminotran_3"/>
    <property type="match status" value="1"/>
</dbReference>
<feature type="compositionally biased region" description="Polar residues" evidence="7">
    <location>
        <begin position="1222"/>
        <end position="1239"/>
    </location>
</feature>
<feature type="compositionally biased region" description="Basic and acidic residues" evidence="7">
    <location>
        <begin position="2023"/>
        <end position="2040"/>
    </location>
</feature>
<feature type="compositionally biased region" description="Polar residues" evidence="7">
    <location>
        <begin position="764"/>
        <end position="781"/>
    </location>
</feature>
<dbReference type="OrthoDB" id="5419315at2759"/>